<proteinExistence type="inferred from homology"/>
<feature type="region of interest" description="Disordered" evidence="10">
    <location>
        <begin position="49"/>
        <end position="136"/>
    </location>
</feature>
<dbReference type="InterPro" id="IPR037682">
    <property type="entry name" value="TonB_C"/>
</dbReference>
<dbReference type="InterPro" id="IPR006260">
    <property type="entry name" value="TonB/TolA_C"/>
</dbReference>
<reference evidence="12 13" key="1">
    <citation type="submission" date="2015-07" db="EMBL/GenBank/DDBJ databases">
        <title>Draft genome sequence of the Amantichitinum ursilacus IGB-41, a new chitin-degrading bacterium.</title>
        <authorList>
            <person name="Kirstahler P."/>
            <person name="Guenther M."/>
            <person name="Grumaz C."/>
            <person name="Rupp S."/>
            <person name="Zibek S."/>
            <person name="Sohn K."/>
        </authorList>
    </citation>
    <scope>NUCLEOTIDE SEQUENCE [LARGE SCALE GENOMIC DNA]</scope>
    <source>
        <strain evidence="12 13">IGB-41</strain>
    </source>
</reference>
<dbReference type="SUPFAM" id="SSF74653">
    <property type="entry name" value="TolA/TonB C-terminal domain"/>
    <property type="match status" value="1"/>
</dbReference>
<keyword evidence="3" id="KW-0813">Transport</keyword>
<keyword evidence="5" id="KW-0997">Cell inner membrane</keyword>
<dbReference type="GO" id="GO:0031992">
    <property type="term" value="F:energy transducer activity"/>
    <property type="evidence" value="ECO:0007669"/>
    <property type="project" value="TreeGrafter"/>
</dbReference>
<keyword evidence="4" id="KW-1003">Cell membrane</keyword>
<feature type="compositionally biased region" description="Low complexity" evidence="10">
    <location>
        <begin position="85"/>
        <end position="109"/>
    </location>
</feature>
<dbReference type="PANTHER" id="PTHR33446:SF2">
    <property type="entry name" value="PROTEIN TONB"/>
    <property type="match status" value="1"/>
</dbReference>
<dbReference type="PROSITE" id="PS52015">
    <property type="entry name" value="TONB_CTD"/>
    <property type="match status" value="1"/>
</dbReference>
<dbReference type="Pfam" id="PF03544">
    <property type="entry name" value="TonB_C"/>
    <property type="match status" value="1"/>
</dbReference>
<evidence type="ECO:0000313" key="13">
    <source>
        <dbReference type="Proteomes" id="UP000037939"/>
    </source>
</evidence>
<dbReference type="STRING" id="857265.WG78_20890"/>
<dbReference type="RefSeq" id="WP_053939741.1">
    <property type="nucleotide sequence ID" value="NZ_LAQT01000037.1"/>
</dbReference>
<evidence type="ECO:0000256" key="4">
    <source>
        <dbReference type="ARBA" id="ARBA00022475"/>
    </source>
</evidence>
<dbReference type="GO" id="GO:0098797">
    <property type="term" value="C:plasma membrane protein complex"/>
    <property type="evidence" value="ECO:0007669"/>
    <property type="project" value="TreeGrafter"/>
</dbReference>
<feature type="compositionally biased region" description="Pro residues" evidence="10">
    <location>
        <begin position="49"/>
        <end position="70"/>
    </location>
</feature>
<dbReference type="Gene3D" id="3.30.1150.10">
    <property type="match status" value="1"/>
</dbReference>
<evidence type="ECO:0000256" key="5">
    <source>
        <dbReference type="ARBA" id="ARBA00022519"/>
    </source>
</evidence>
<evidence type="ECO:0000256" key="3">
    <source>
        <dbReference type="ARBA" id="ARBA00022448"/>
    </source>
</evidence>
<dbReference type="AlphaFoldDB" id="A0A0N1JRL3"/>
<keyword evidence="6" id="KW-0812">Transmembrane</keyword>
<comment type="subcellular location">
    <subcellularLocation>
        <location evidence="1">Cell inner membrane</location>
        <topology evidence="1">Single-pass membrane protein</topology>
        <orientation evidence="1">Periplasmic side</orientation>
    </subcellularLocation>
</comment>
<dbReference type="InterPro" id="IPR051045">
    <property type="entry name" value="TonB-dependent_transducer"/>
</dbReference>
<evidence type="ECO:0000313" key="12">
    <source>
        <dbReference type="EMBL" id="KPC49391.1"/>
    </source>
</evidence>
<evidence type="ECO:0000256" key="6">
    <source>
        <dbReference type="ARBA" id="ARBA00022692"/>
    </source>
</evidence>
<sequence length="220" mass="23336">MNHQTAIRLGVVSGAHLLVIGALLHTVQTAPPVPPKEITVTLETPAPLPVVAPPQPKPKIQPPPPQPAPRPVVKHQPVPKPIAPIPVAKPNEVATEPQQPKAEPTAAPAPVAPPAPPRPAEPAPVTQPRVEASASGNRQPVYPAISRKLAEEGVVMLEVYVRVDGLVGDIRVKQSSGYSRLDNAALDAVRKWKFTPAKQGGQPIAMWYGLPVRFSLVDAQ</sequence>
<keyword evidence="9" id="KW-0472">Membrane</keyword>
<dbReference type="PRINTS" id="PR01217">
    <property type="entry name" value="PRICHEXTENSN"/>
</dbReference>
<dbReference type="GO" id="GO:0055085">
    <property type="term" value="P:transmembrane transport"/>
    <property type="evidence" value="ECO:0007669"/>
    <property type="project" value="InterPro"/>
</dbReference>
<dbReference type="EMBL" id="LAQT01000037">
    <property type="protein sequence ID" value="KPC49391.1"/>
    <property type="molecule type" value="Genomic_DNA"/>
</dbReference>
<evidence type="ECO:0000256" key="10">
    <source>
        <dbReference type="SAM" id="MobiDB-lite"/>
    </source>
</evidence>
<organism evidence="12 13">
    <name type="scientific">Amantichitinum ursilacus</name>
    <dbReference type="NCBI Taxonomy" id="857265"/>
    <lineage>
        <taxon>Bacteria</taxon>
        <taxon>Pseudomonadati</taxon>
        <taxon>Pseudomonadota</taxon>
        <taxon>Betaproteobacteria</taxon>
        <taxon>Neisseriales</taxon>
        <taxon>Chitinibacteraceae</taxon>
        <taxon>Amantichitinum</taxon>
    </lineage>
</organism>
<name>A0A0N1JRL3_9NEIS</name>
<keyword evidence="8" id="KW-1133">Transmembrane helix</keyword>
<evidence type="ECO:0000256" key="9">
    <source>
        <dbReference type="ARBA" id="ARBA00023136"/>
    </source>
</evidence>
<dbReference type="GO" id="GO:0015031">
    <property type="term" value="P:protein transport"/>
    <property type="evidence" value="ECO:0007669"/>
    <property type="project" value="UniProtKB-KW"/>
</dbReference>
<evidence type="ECO:0000259" key="11">
    <source>
        <dbReference type="PROSITE" id="PS52015"/>
    </source>
</evidence>
<keyword evidence="13" id="KW-1185">Reference proteome</keyword>
<evidence type="ECO:0000256" key="7">
    <source>
        <dbReference type="ARBA" id="ARBA00022927"/>
    </source>
</evidence>
<accession>A0A0N1JRL3</accession>
<feature type="compositionally biased region" description="Pro residues" evidence="10">
    <location>
        <begin position="110"/>
        <end position="122"/>
    </location>
</feature>
<evidence type="ECO:0000256" key="2">
    <source>
        <dbReference type="ARBA" id="ARBA00006555"/>
    </source>
</evidence>
<gene>
    <name evidence="12" type="ORF">WG78_20890</name>
</gene>
<dbReference type="Proteomes" id="UP000037939">
    <property type="component" value="Unassembled WGS sequence"/>
</dbReference>
<dbReference type="PANTHER" id="PTHR33446">
    <property type="entry name" value="PROTEIN TONB-RELATED"/>
    <property type="match status" value="1"/>
</dbReference>
<comment type="caution">
    <text evidence="12">The sequence shown here is derived from an EMBL/GenBank/DDBJ whole genome shotgun (WGS) entry which is preliminary data.</text>
</comment>
<dbReference type="NCBIfam" id="TIGR01352">
    <property type="entry name" value="tonB_Cterm"/>
    <property type="match status" value="1"/>
</dbReference>
<keyword evidence="7" id="KW-0653">Protein transport</keyword>
<protein>
    <submittedName>
        <fullName evidence="12">Gram-negative bacterial tonB protein</fullName>
    </submittedName>
</protein>
<evidence type="ECO:0000256" key="8">
    <source>
        <dbReference type="ARBA" id="ARBA00022989"/>
    </source>
</evidence>
<evidence type="ECO:0000256" key="1">
    <source>
        <dbReference type="ARBA" id="ARBA00004383"/>
    </source>
</evidence>
<comment type="similarity">
    <text evidence="2">Belongs to the TonB family.</text>
</comment>
<feature type="domain" description="TonB C-terminal" evidence="11">
    <location>
        <begin position="127"/>
        <end position="220"/>
    </location>
</feature>